<feature type="binding site" evidence="17">
    <location>
        <begin position="33"/>
        <end position="36"/>
    </location>
    <ligand>
        <name>8-oxo-dGTP</name>
        <dbReference type="ChEBI" id="CHEBI:77896"/>
    </ligand>
</feature>
<keyword evidence="5 18" id="KW-0479">Metal-binding</keyword>
<keyword evidence="4" id="KW-0235">DNA replication</keyword>
<dbReference type="Gene3D" id="3.90.79.10">
    <property type="entry name" value="Nucleoside Triphosphate Pyrophosphohydrolase"/>
    <property type="match status" value="1"/>
</dbReference>
<dbReference type="RefSeq" id="WP_091712253.1">
    <property type="nucleotide sequence ID" value="NZ_FOSH01000005.1"/>
</dbReference>
<evidence type="ECO:0000256" key="3">
    <source>
        <dbReference type="ARBA" id="ARBA00022457"/>
    </source>
</evidence>
<dbReference type="GO" id="GO:0035539">
    <property type="term" value="F:8-oxo-7,8-dihydrodeoxyguanosine triphosphate pyrophosphatase activity"/>
    <property type="evidence" value="ECO:0007669"/>
    <property type="project" value="UniProtKB-EC"/>
</dbReference>
<sequence>MSQIHVAVGVIVQKQQVFIALRKPEQHQGNLWEFPGGKVEAGESALQALKREIKEELAIDVHSAEPLISITHDYGDKSVLLDVWWSNAFEGTPIGQEGQITKWVDISALHQYEFPAANKAIVESIQQQLNTTQAF</sequence>
<evidence type="ECO:0000256" key="4">
    <source>
        <dbReference type="ARBA" id="ARBA00022705"/>
    </source>
</evidence>
<evidence type="ECO:0000313" key="21">
    <source>
        <dbReference type="Proteomes" id="UP000198924"/>
    </source>
</evidence>
<dbReference type="NCBIfam" id="TIGR00586">
    <property type="entry name" value="mutt"/>
    <property type="match status" value="1"/>
</dbReference>
<dbReference type="CDD" id="cd03425">
    <property type="entry name" value="NUDIX_MutT_NudA_like"/>
    <property type="match status" value="1"/>
</dbReference>
<comment type="similarity">
    <text evidence="2">Belongs to the Nudix hydrolase family.</text>
</comment>
<evidence type="ECO:0000256" key="11">
    <source>
        <dbReference type="ARBA" id="ARBA00036904"/>
    </source>
</evidence>
<dbReference type="GO" id="GO:0044716">
    <property type="term" value="F:8-oxo-GDP phosphatase activity"/>
    <property type="evidence" value="ECO:0007669"/>
    <property type="project" value="TreeGrafter"/>
</dbReference>
<keyword evidence="6" id="KW-0227">DNA damage</keyword>
<keyword evidence="21" id="KW-1185">Reference proteome</keyword>
<dbReference type="InterPro" id="IPR000086">
    <property type="entry name" value="NUDIX_hydrolase_dom"/>
</dbReference>
<feature type="domain" description="Nudix hydrolase" evidence="19">
    <location>
        <begin position="1"/>
        <end position="129"/>
    </location>
</feature>
<evidence type="ECO:0000256" key="2">
    <source>
        <dbReference type="ARBA" id="ARBA00005582"/>
    </source>
</evidence>
<gene>
    <name evidence="20" type="ORF">SAMN04488079_105152</name>
</gene>
<accession>A0A1I3X038</accession>
<dbReference type="AlphaFoldDB" id="A0A1I3X038"/>
<dbReference type="EMBL" id="FOSH01000005">
    <property type="protein sequence ID" value="SFK13132.1"/>
    <property type="molecule type" value="Genomic_DNA"/>
</dbReference>
<dbReference type="InterPro" id="IPR029119">
    <property type="entry name" value="MutY_C"/>
</dbReference>
<evidence type="ECO:0000256" key="8">
    <source>
        <dbReference type="ARBA" id="ARBA00022842"/>
    </source>
</evidence>
<feature type="binding site" evidence="17">
    <location>
        <position position="22"/>
    </location>
    <ligand>
        <name>8-oxo-dGTP</name>
        <dbReference type="ChEBI" id="CHEBI:77896"/>
    </ligand>
</feature>
<keyword evidence="8 18" id="KW-0460">Magnesium</keyword>
<evidence type="ECO:0000256" key="12">
    <source>
        <dbReference type="ARBA" id="ARBA00038905"/>
    </source>
</evidence>
<dbReference type="PRINTS" id="PR00502">
    <property type="entry name" value="NUDIXFAMILY"/>
</dbReference>
<dbReference type="Proteomes" id="UP000198924">
    <property type="component" value="Unassembled WGS sequence"/>
</dbReference>
<dbReference type="InterPro" id="IPR047127">
    <property type="entry name" value="MutT-like"/>
</dbReference>
<keyword evidence="3" id="KW-0515">Mutator protein</keyword>
<evidence type="ECO:0000256" key="16">
    <source>
        <dbReference type="ARBA" id="ARBA00042798"/>
    </source>
</evidence>
<feature type="binding site" evidence="18">
    <location>
        <position position="36"/>
    </location>
    <ligand>
        <name>Mg(2+)</name>
        <dbReference type="ChEBI" id="CHEBI:18420"/>
    </ligand>
</feature>
<evidence type="ECO:0000256" key="1">
    <source>
        <dbReference type="ARBA" id="ARBA00001946"/>
    </source>
</evidence>
<feature type="binding site" evidence="17">
    <location>
        <position position="118"/>
    </location>
    <ligand>
        <name>8-oxo-dGTP</name>
        <dbReference type="ChEBI" id="CHEBI:77896"/>
    </ligand>
</feature>
<dbReference type="STRING" id="45496.SAMN04488079_105152"/>
<feature type="binding site" evidence="17">
    <location>
        <position position="27"/>
    </location>
    <ligand>
        <name>8-oxo-dGTP</name>
        <dbReference type="ChEBI" id="CHEBI:77896"/>
    </ligand>
</feature>
<proteinExistence type="inferred from homology"/>
<dbReference type="InterPro" id="IPR003561">
    <property type="entry name" value="Mutator_MutT"/>
</dbReference>
<feature type="binding site" evidence="18">
    <location>
        <position position="56"/>
    </location>
    <ligand>
        <name>Mg(2+)</name>
        <dbReference type="ChEBI" id="CHEBI:18420"/>
    </ligand>
</feature>
<dbReference type="SUPFAM" id="SSF55811">
    <property type="entry name" value="Nudix"/>
    <property type="match status" value="1"/>
</dbReference>
<dbReference type="Pfam" id="PF14815">
    <property type="entry name" value="NUDIX_4"/>
    <property type="match status" value="1"/>
</dbReference>
<evidence type="ECO:0000256" key="6">
    <source>
        <dbReference type="ARBA" id="ARBA00022763"/>
    </source>
</evidence>
<evidence type="ECO:0000256" key="18">
    <source>
        <dbReference type="PIRSR" id="PIRSR603561-2"/>
    </source>
</evidence>
<dbReference type="InterPro" id="IPR015797">
    <property type="entry name" value="NUDIX_hydrolase-like_dom_sf"/>
</dbReference>
<evidence type="ECO:0000256" key="15">
    <source>
        <dbReference type="ARBA" id="ARBA00041979"/>
    </source>
</evidence>
<evidence type="ECO:0000313" key="20">
    <source>
        <dbReference type="EMBL" id="SFK13132.1"/>
    </source>
</evidence>
<dbReference type="GO" id="GO:0008413">
    <property type="term" value="F:8-oxo-7,8-dihydroguanosine triphosphate pyrophosphatase activity"/>
    <property type="evidence" value="ECO:0007669"/>
    <property type="project" value="InterPro"/>
</dbReference>
<dbReference type="PROSITE" id="PS51462">
    <property type="entry name" value="NUDIX"/>
    <property type="match status" value="1"/>
</dbReference>
<dbReference type="GO" id="GO:0044715">
    <property type="term" value="F:8-oxo-dGDP phosphatase activity"/>
    <property type="evidence" value="ECO:0007669"/>
    <property type="project" value="TreeGrafter"/>
</dbReference>
<evidence type="ECO:0000259" key="19">
    <source>
        <dbReference type="PROSITE" id="PS51462"/>
    </source>
</evidence>
<comment type="catalytic activity">
    <reaction evidence="11">
        <text>8-oxo-GTP + H2O = 8-oxo-GMP + diphosphate + H(+)</text>
        <dbReference type="Rhea" id="RHEA:67616"/>
        <dbReference type="ChEBI" id="CHEBI:15377"/>
        <dbReference type="ChEBI" id="CHEBI:15378"/>
        <dbReference type="ChEBI" id="CHEBI:33019"/>
        <dbReference type="ChEBI" id="CHEBI:143553"/>
        <dbReference type="ChEBI" id="CHEBI:145694"/>
    </reaction>
</comment>
<keyword evidence="7" id="KW-0378">Hydrolase</keyword>
<name>A0A1I3X038_9GAMM</name>
<reference evidence="21" key="1">
    <citation type="submission" date="2016-10" db="EMBL/GenBank/DDBJ databases">
        <authorList>
            <person name="Varghese N."/>
            <person name="Submissions S."/>
        </authorList>
    </citation>
    <scope>NUCLEOTIDE SEQUENCE [LARGE SCALE GENOMIC DNA]</scope>
    <source>
        <strain evidence="21">DSM 11578</strain>
    </source>
</reference>
<evidence type="ECO:0000256" key="13">
    <source>
        <dbReference type="ARBA" id="ARBA00040794"/>
    </source>
</evidence>
<dbReference type="GO" id="GO:0006260">
    <property type="term" value="P:DNA replication"/>
    <property type="evidence" value="ECO:0007669"/>
    <property type="project" value="UniProtKB-KW"/>
</dbReference>
<evidence type="ECO:0000256" key="9">
    <source>
        <dbReference type="ARBA" id="ARBA00023204"/>
    </source>
</evidence>
<dbReference type="InterPro" id="IPR020476">
    <property type="entry name" value="Nudix_hydrolase"/>
</dbReference>
<dbReference type="GO" id="GO:0006281">
    <property type="term" value="P:DNA repair"/>
    <property type="evidence" value="ECO:0007669"/>
    <property type="project" value="UniProtKB-KW"/>
</dbReference>
<evidence type="ECO:0000256" key="14">
    <source>
        <dbReference type="ARBA" id="ARBA00041592"/>
    </source>
</evidence>
<comment type="cofactor">
    <cofactor evidence="1 18">
        <name>Mg(2+)</name>
        <dbReference type="ChEBI" id="CHEBI:18420"/>
    </cofactor>
</comment>
<dbReference type="FunFam" id="3.90.79.10:FF:000014">
    <property type="entry name" value="8-oxo-dGTP diphosphatase MutT"/>
    <property type="match status" value="1"/>
</dbReference>
<dbReference type="OrthoDB" id="9810648at2"/>
<comment type="catalytic activity">
    <reaction evidence="10">
        <text>8-oxo-dGTP + H2O = 8-oxo-dGMP + diphosphate + H(+)</text>
        <dbReference type="Rhea" id="RHEA:31575"/>
        <dbReference type="ChEBI" id="CHEBI:15377"/>
        <dbReference type="ChEBI" id="CHEBI:15378"/>
        <dbReference type="ChEBI" id="CHEBI:33019"/>
        <dbReference type="ChEBI" id="CHEBI:63224"/>
        <dbReference type="ChEBI" id="CHEBI:77896"/>
        <dbReference type="EC" id="3.6.1.55"/>
    </reaction>
</comment>
<evidence type="ECO:0000256" key="10">
    <source>
        <dbReference type="ARBA" id="ARBA00035861"/>
    </source>
</evidence>
<dbReference type="GO" id="GO:0046872">
    <property type="term" value="F:metal ion binding"/>
    <property type="evidence" value="ECO:0007669"/>
    <property type="project" value="UniProtKB-KW"/>
</dbReference>
<protein>
    <recommendedName>
        <fullName evidence="13">8-oxo-dGTP diphosphatase</fullName>
        <ecNumber evidence="12">3.6.1.55</ecNumber>
    </recommendedName>
    <alternativeName>
        <fullName evidence="16">7,8-dihydro-8-oxoguanine-triphosphatase</fullName>
    </alternativeName>
    <alternativeName>
        <fullName evidence="15">Mutator protein MutT</fullName>
    </alternativeName>
    <alternativeName>
        <fullName evidence="14">dGTP pyrophosphohydrolase</fullName>
    </alternativeName>
</protein>
<organism evidence="20 21">
    <name type="scientific">Methylophaga sulfidovorans</name>
    <dbReference type="NCBI Taxonomy" id="45496"/>
    <lineage>
        <taxon>Bacteria</taxon>
        <taxon>Pseudomonadati</taxon>
        <taxon>Pseudomonadota</taxon>
        <taxon>Gammaproteobacteria</taxon>
        <taxon>Thiotrichales</taxon>
        <taxon>Piscirickettsiaceae</taxon>
        <taxon>Methylophaga</taxon>
    </lineage>
</organism>
<keyword evidence="9" id="KW-0234">DNA repair</keyword>
<dbReference type="PANTHER" id="PTHR47707">
    <property type="entry name" value="8-OXO-DGTP DIPHOSPHATASE"/>
    <property type="match status" value="1"/>
</dbReference>
<dbReference type="PANTHER" id="PTHR47707:SF1">
    <property type="entry name" value="NUDIX HYDROLASE FAMILY PROTEIN"/>
    <property type="match status" value="1"/>
</dbReference>
<evidence type="ECO:0000256" key="17">
    <source>
        <dbReference type="PIRSR" id="PIRSR603561-1"/>
    </source>
</evidence>
<dbReference type="EC" id="3.6.1.55" evidence="12"/>
<evidence type="ECO:0000256" key="5">
    <source>
        <dbReference type="ARBA" id="ARBA00022723"/>
    </source>
</evidence>
<evidence type="ECO:0000256" key="7">
    <source>
        <dbReference type="ARBA" id="ARBA00022801"/>
    </source>
</evidence>